<sequence length="455" mass="51123">MTMISSLLRFGRRQLHTIVSTEIIKPSFPTPSHLKKYNLSVFDQSIPSSFSPLITFYPNTGVYQSSHDQMHDLKTSLSYTLTKYYPFAGRHAKTKPTYVDCNDQGAVVLEASIDSTLSDFLRTSQHEDLDQLFPYERTWRHSNHGDQDLQSDTVIPLAIKVNHFECGGVALAVSLSHKIADAYSLIHFVSHWARVCSKRETCEVPFEFDPHFISFENTKINFSETSLQQSNDCVTRSFIFPKTKINELKLKAMTAGGSGQHINNPTRVEVVTWLLYKCAVAAATKNNLGSFKPTSICLAVNLRDKMMEPLPKTSIGNFLCRLEVQTSNEMELKPELLIGELRNQKMKMHGIKNIEAAIAPLLNTSSNSKQEENQGRLDNAYICSSLCGYPAYGIDFGWGAPIKATLPGNLRKNSFILMDASKEEGIEALVCLRKQDMDILERDPELLLFADFSSS</sequence>
<dbReference type="GO" id="GO:0047162">
    <property type="term" value="F:17-O-deacetylvindoline O-acetyltransferase activity"/>
    <property type="evidence" value="ECO:0007669"/>
    <property type="project" value="UniProtKB-EC"/>
</dbReference>
<dbReference type="EC" id="2.3.1.107" evidence="4"/>
<accession>A0A251UVN7</accession>
<evidence type="ECO:0000313" key="5">
    <source>
        <dbReference type="EMBL" id="OTG27447.1"/>
    </source>
</evidence>
<dbReference type="PANTHER" id="PTHR31623">
    <property type="entry name" value="F21J9.9"/>
    <property type="match status" value="1"/>
</dbReference>
<dbReference type="PANTHER" id="PTHR31623:SF80">
    <property type="entry name" value="DEACETYLVINDOLINE O-ACETYLTRANSFERASE"/>
    <property type="match status" value="1"/>
</dbReference>
<name>A0A251UVN7_HELAN</name>
<evidence type="ECO:0000256" key="3">
    <source>
        <dbReference type="ARBA" id="ARBA00023315"/>
    </source>
</evidence>
<dbReference type="Pfam" id="PF02458">
    <property type="entry name" value="Transferase"/>
    <property type="match status" value="1"/>
</dbReference>
<dbReference type="OMA" id="MGVELSH"/>
<proteinExistence type="inferred from homology"/>
<dbReference type="InterPro" id="IPR023213">
    <property type="entry name" value="CAT-like_dom_sf"/>
</dbReference>
<reference evidence="4" key="3">
    <citation type="submission" date="2020-06" db="EMBL/GenBank/DDBJ databases">
        <title>Helianthus annuus Genome sequencing and assembly Release 2.</title>
        <authorList>
            <person name="Gouzy J."/>
            <person name="Langlade N."/>
            <person name="Munos S."/>
        </authorList>
    </citation>
    <scope>NUCLEOTIDE SEQUENCE</scope>
    <source>
        <tissue evidence="4">Leaves</tissue>
    </source>
</reference>
<keyword evidence="6" id="KW-1185">Reference proteome</keyword>
<dbReference type="Gene3D" id="3.30.559.10">
    <property type="entry name" value="Chloramphenicol acetyltransferase-like domain"/>
    <property type="match status" value="2"/>
</dbReference>
<comment type="similarity">
    <text evidence="1">Belongs to the plant acyltransferase family.</text>
</comment>
<dbReference type="OrthoDB" id="671439at2759"/>
<protein>
    <submittedName>
        <fullName evidence="4">Deacetylvindoline O-acetyltransferase</fullName>
        <ecNumber evidence="4">2.3.1.107</ecNumber>
    </submittedName>
    <submittedName>
        <fullName evidence="5">Putative acylsugar acyltransferase 3</fullName>
    </submittedName>
</protein>
<dbReference type="EMBL" id="MNCJ02000331">
    <property type="protein sequence ID" value="KAF5758538.1"/>
    <property type="molecule type" value="Genomic_DNA"/>
</dbReference>
<evidence type="ECO:0000313" key="6">
    <source>
        <dbReference type="Proteomes" id="UP000215914"/>
    </source>
</evidence>
<dbReference type="InParanoid" id="A0A251UVN7"/>
<keyword evidence="3 5" id="KW-0012">Acyltransferase</keyword>
<reference evidence="5" key="2">
    <citation type="submission" date="2017-02" db="EMBL/GenBank/DDBJ databases">
        <title>Sunflower complete genome.</title>
        <authorList>
            <person name="Langlade N."/>
            <person name="Munos S."/>
        </authorList>
    </citation>
    <scope>NUCLEOTIDE SEQUENCE [LARGE SCALE GENOMIC DNA]</scope>
    <source>
        <tissue evidence="5">Leaves</tissue>
    </source>
</reference>
<evidence type="ECO:0000313" key="4">
    <source>
        <dbReference type="EMBL" id="KAF5758538.1"/>
    </source>
</evidence>
<dbReference type="Proteomes" id="UP000215914">
    <property type="component" value="Chromosome 4"/>
</dbReference>
<dbReference type="AlphaFoldDB" id="A0A251UVN7"/>
<reference evidence="4 6" key="1">
    <citation type="journal article" date="2017" name="Nature">
        <title>The sunflower genome provides insights into oil metabolism, flowering and Asterid evolution.</title>
        <authorList>
            <person name="Badouin H."/>
            <person name="Gouzy J."/>
            <person name="Grassa C.J."/>
            <person name="Murat F."/>
            <person name="Staton S.E."/>
            <person name="Cottret L."/>
            <person name="Lelandais-Briere C."/>
            <person name="Owens G.L."/>
            <person name="Carrere S."/>
            <person name="Mayjonade B."/>
            <person name="Legrand L."/>
            <person name="Gill N."/>
            <person name="Kane N.C."/>
            <person name="Bowers J.E."/>
            <person name="Hubner S."/>
            <person name="Bellec A."/>
            <person name="Berard A."/>
            <person name="Berges H."/>
            <person name="Blanchet N."/>
            <person name="Boniface M.C."/>
            <person name="Brunel D."/>
            <person name="Catrice O."/>
            <person name="Chaidir N."/>
            <person name="Claudel C."/>
            <person name="Donnadieu C."/>
            <person name="Faraut T."/>
            <person name="Fievet G."/>
            <person name="Helmstetter N."/>
            <person name="King M."/>
            <person name="Knapp S.J."/>
            <person name="Lai Z."/>
            <person name="Le Paslier M.C."/>
            <person name="Lippi Y."/>
            <person name="Lorenzon L."/>
            <person name="Mandel J.R."/>
            <person name="Marage G."/>
            <person name="Marchand G."/>
            <person name="Marquand E."/>
            <person name="Bret-Mestries E."/>
            <person name="Morien E."/>
            <person name="Nambeesan S."/>
            <person name="Nguyen T."/>
            <person name="Pegot-Espagnet P."/>
            <person name="Pouilly N."/>
            <person name="Raftis F."/>
            <person name="Sallet E."/>
            <person name="Schiex T."/>
            <person name="Thomas J."/>
            <person name="Vandecasteele C."/>
            <person name="Vares D."/>
            <person name="Vear F."/>
            <person name="Vautrin S."/>
            <person name="Crespi M."/>
            <person name="Mangin B."/>
            <person name="Burke J.M."/>
            <person name="Salse J."/>
            <person name="Munos S."/>
            <person name="Vincourt P."/>
            <person name="Rieseberg L.H."/>
            <person name="Langlade N.B."/>
        </authorList>
    </citation>
    <scope>NUCLEOTIDE SEQUENCE [LARGE SCALE GENOMIC DNA]</scope>
    <source>
        <strain evidence="6">cv. SF193</strain>
        <tissue evidence="4">Leaves</tissue>
    </source>
</reference>
<dbReference type="EMBL" id="CM007893">
    <property type="protein sequence ID" value="OTG27447.1"/>
    <property type="molecule type" value="Genomic_DNA"/>
</dbReference>
<gene>
    <name evidence="5" type="primary">ASAT3</name>
    <name evidence="5" type="ORF">HannXRQ_Chr04g0100171</name>
    <name evidence="4" type="ORF">HanXRQr2_Chr16g0730371</name>
</gene>
<evidence type="ECO:0000256" key="1">
    <source>
        <dbReference type="ARBA" id="ARBA00009861"/>
    </source>
</evidence>
<dbReference type="Gramene" id="mRNA:HanXRQr2_Chr16g0730371">
    <property type="protein sequence ID" value="CDS:HanXRQr2_Chr16g0730371.1"/>
    <property type="gene ID" value="HanXRQr2_Chr16g0730371"/>
</dbReference>
<evidence type="ECO:0000256" key="2">
    <source>
        <dbReference type="ARBA" id="ARBA00022679"/>
    </source>
</evidence>
<organism evidence="5 6">
    <name type="scientific">Helianthus annuus</name>
    <name type="common">Common sunflower</name>
    <dbReference type="NCBI Taxonomy" id="4232"/>
    <lineage>
        <taxon>Eukaryota</taxon>
        <taxon>Viridiplantae</taxon>
        <taxon>Streptophyta</taxon>
        <taxon>Embryophyta</taxon>
        <taxon>Tracheophyta</taxon>
        <taxon>Spermatophyta</taxon>
        <taxon>Magnoliopsida</taxon>
        <taxon>eudicotyledons</taxon>
        <taxon>Gunneridae</taxon>
        <taxon>Pentapetalae</taxon>
        <taxon>asterids</taxon>
        <taxon>campanulids</taxon>
        <taxon>Asterales</taxon>
        <taxon>Asteraceae</taxon>
        <taxon>Asteroideae</taxon>
        <taxon>Heliantheae alliance</taxon>
        <taxon>Heliantheae</taxon>
        <taxon>Helianthus</taxon>
    </lineage>
</organism>
<keyword evidence="2 5" id="KW-0808">Transferase</keyword>